<keyword evidence="1" id="KW-1133">Transmembrane helix</keyword>
<name>A0ABY8F1F3_9HYPH</name>
<proteinExistence type="predicted"/>
<evidence type="ECO:0008006" key="4">
    <source>
        <dbReference type="Google" id="ProtNLM"/>
    </source>
</evidence>
<keyword evidence="3" id="KW-1185">Reference proteome</keyword>
<reference evidence="2 3" key="1">
    <citation type="submission" date="2023-03" db="EMBL/GenBank/DDBJ databases">
        <title>Roseibium porphyridii sp. nov. and Roseibium rhodosorbium sp. nov. isolated from marine algae, Porphyridium cruentum and Rhodosorus marinus, respectively.</title>
        <authorList>
            <person name="Lee M.W."/>
            <person name="Choi B.J."/>
            <person name="Lee J.K."/>
            <person name="Choi D.G."/>
            <person name="Baek J.H."/>
            <person name="Bayburt H."/>
            <person name="Kim J.M."/>
            <person name="Han D.M."/>
            <person name="Kim K.H."/>
            <person name="Jeon C.O."/>
        </authorList>
    </citation>
    <scope>NUCLEOTIDE SEQUENCE [LARGE SCALE GENOMIC DNA]</scope>
    <source>
        <strain evidence="2 3">KMA01</strain>
    </source>
</reference>
<dbReference type="Gene3D" id="1.25.40.10">
    <property type="entry name" value="Tetratricopeptide repeat domain"/>
    <property type="match status" value="1"/>
</dbReference>
<dbReference type="RefSeq" id="WP_265680972.1">
    <property type="nucleotide sequence ID" value="NZ_CP120863.1"/>
</dbReference>
<dbReference type="InterPro" id="IPR019734">
    <property type="entry name" value="TPR_rpt"/>
</dbReference>
<evidence type="ECO:0000313" key="3">
    <source>
        <dbReference type="Proteomes" id="UP001209803"/>
    </source>
</evidence>
<keyword evidence="1" id="KW-0472">Membrane</keyword>
<dbReference type="SUPFAM" id="SSF48452">
    <property type="entry name" value="TPR-like"/>
    <property type="match status" value="1"/>
</dbReference>
<dbReference type="Pfam" id="PF13181">
    <property type="entry name" value="TPR_8"/>
    <property type="match status" value="1"/>
</dbReference>
<dbReference type="EMBL" id="CP120863">
    <property type="protein sequence ID" value="WFE88594.1"/>
    <property type="molecule type" value="Genomic_DNA"/>
</dbReference>
<feature type="transmembrane region" description="Helical" evidence="1">
    <location>
        <begin position="21"/>
        <end position="41"/>
    </location>
</feature>
<gene>
    <name evidence="2" type="ORF">K1718_20860</name>
</gene>
<dbReference type="InterPro" id="IPR011990">
    <property type="entry name" value="TPR-like_helical_dom_sf"/>
</dbReference>
<keyword evidence="1" id="KW-0812">Transmembrane</keyword>
<organism evidence="2 3">
    <name type="scientific">Roseibium porphyridii</name>
    <dbReference type="NCBI Taxonomy" id="2866279"/>
    <lineage>
        <taxon>Bacteria</taxon>
        <taxon>Pseudomonadati</taxon>
        <taxon>Pseudomonadota</taxon>
        <taxon>Alphaproteobacteria</taxon>
        <taxon>Hyphomicrobiales</taxon>
        <taxon>Stappiaceae</taxon>
        <taxon>Roseibium</taxon>
    </lineage>
</organism>
<evidence type="ECO:0000256" key="1">
    <source>
        <dbReference type="SAM" id="Phobius"/>
    </source>
</evidence>
<sequence length="480" mass="52889">MSVLRWFLAGDEFLAGVRHTSCVKFCAPVLGALVFAIFVLLTTGLARAQTATDDGQTQTQTQAPETLAARQQMLLEVMLASPDDLDTAFEYAMVSSLLGDYEAAISTLERMLIYAPGLPRVQLELGVLYFRLGSRETAKFYFQEAINSPNVPAEVEARVQAYLTTISDQEDPADFRAAVVTGVRYQTNANAAPGSRRVDLNGGTFLLDDTATGQADTNAFLAGRVQGSYDLGLQGDLLEADLIFYSARYADIVRLDTALAELTLGPSINLERIDWDNSRLSLYAVAAGVRLNHANYNGALGFGARIVSEVTPTMLLDAKAEWRRRWYNDTAEFPTVSDRNGSFWRLAATLSRKMSPAVTVRALLLADFEETKQEWTQSWELGGGIGATVQFASPIEKLRQPWSLDLEAGYIYRSYEGPDPLVDPVLAQEDQEGWLRAGLSVPLRNDFAIGFTGEFRRQHSNYDLATYSNTSALISLTKTF</sequence>
<protein>
    <recommendedName>
        <fullName evidence="4">Tetratricopeptide repeat protein</fullName>
    </recommendedName>
</protein>
<evidence type="ECO:0000313" key="2">
    <source>
        <dbReference type="EMBL" id="WFE88594.1"/>
    </source>
</evidence>
<accession>A0ABY8F1F3</accession>
<dbReference type="Proteomes" id="UP001209803">
    <property type="component" value="Chromosome"/>
</dbReference>